<name>A0A1Q4P647_SERMA</name>
<accession>A0A1Q4P647</accession>
<evidence type="ECO:0000313" key="9">
    <source>
        <dbReference type="EMBL" id="OKB68596.1"/>
    </source>
</evidence>
<reference evidence="9 10" key="1">
    <citation type="submission" date="2016-09" db="EMBL/GenBank/DDBJ databases">
        <title>Serratia marcescens MSU-97 and epiphytic antimycotic-producing bacteria.</title>
        <authorList>
            <person name="Matilla M.A."/>
        </authorList>
    </citation>
    <scope>NUCLEOTIDE SEQUENCE [LARGE SCALE GENOMIC DNA]</scope>
    <source>
        <strain evidence="9 10">MSU-97</strain>
    </source>
</reference>
<feature type="transmembrane region" description="Helical" evidence="7">
    <location>
        <begin position="206"/>
        <end position="226"/>
    </location>
</feature>
<feature type="transmembrane region" description="Helical" evidence="7">
    <location>
        <begin position="147"/>
        <end position="163"/>
    </location>
</feature>
<proteinExistence type="inferred from homology"/>
<keyword evidence="3" id="KW-1003">Cell membrane</keyword>
<dbReference type="InterPro" id="IPR002656">
    <property type="entry name" value="Acyl_transf_3_dom"/>
</dbReference>
<evidence type="ECO:0000256" key="7">
    <source>
        <dbReference type="SAM" id="Phobius"/>
    </source>
</evidence>
<gene>
    <name evidence="9" type="ORF">BHU62_00710</name>
</gene>
<feature type="transmembrane region" description="Helical" evidence="7">
    <location>
        <begin position="294"/>
        <end position="311"/>
    </location>
</feature>
<comment type="caution">
    <text evidence="9">The sequence shown here is derived from an EMBL/GenBank/DDBJ whole genome shotgun (WGS) entry which is preliminary data.</text>
</comment>
<feature type="transmembrane region" description="Helical" evidence="7">
    <location>
        <begin position="125"/>
        <end position="142"/>
    </location>
</feature>
<evidence type="ECO:0000256" key="4">
    <source>
        <dbReference type="ARBA" id="ARBA00022692"/>
    </source>
</evidence>
<dbReference type="Pfam" id="PF01757">
    <property type="entry name" value="Acyl_transf_3"/>
    <property type="match status" value="1"/>
</dbReference>
<feature type="transmembrane region" description="Helical" evidence="7">
    <location>
        <begin position="12"/>
        <end position="31"/>
    </location>
</feature>
<keyword evidence="6 7" id="KW-0472">Membrane</keyword>
<evidence type="ECO:0000256" key="5">
    <source>
        <dbReference type="ARBA" id="ARBA00022989"/>
    </source>
</evidence>
<evidence type="ECO:0000259" key="8">
    <source>
        <dbReference type="Pfam" id="PF01757"/>
    </source>
</evidence>
<keyword evidence="5 7" id="KW-1133">Transmembrane helix</keyword>
<feature type="transmembrane region" description="Helical" evidence="7">
    <location>
        <begin position="256"/>
        <end position="274"/>
    </location>
</feature>
<protein>
    <recommendedName>
        <fullName evidence="8">Acyltransferase 3 domain-containing protein</fullName>
    </recommendedName>
</protein>
<feature type="transmembrane region" description="Helical" evidence="7">
    <location>
        <begin position="232"/>
        <end position="249"/>
    </location>
</feature>
<evidence type="ECO:0000313" key="10">
    <source>
        <dbReference type="Proteomes" id="UP000185770"/>
    </source>
</evidence>
<dbReference type="GO" id="GO:0005886">
    <property type="term" value="C:plasma membrane"/>
    <property type="evidence" value="ECO:0007669"/>
    <property type="project" value="UniProtKB-SubCell"/>
</dbReference>
<evidence type="ECO:0000256" key="3">
    <source>
        <dbReference type="ARBA" id="ARBA00022475"/>
    </source>
</evidence>
<feature type="transmembrane region" description="Helical" evidence="7">
    <location>
        <begin position="175"/>
        <end position="194"/>
    </location>
</feature>
<organism evidence="9 10">
    <name type="scientific">Serratia marcescens</name>
    <dbReference type="NCBI Taxonomy" id="615"/>
    <lineage>
        <taxon>Bacteria</taxon>
        <taxon>Pseudomonadati</taxon>
        <taxon>Pseudomonadota</taxon>
        <taxon>Gammaproteobacteria</taxon>
        <taxon>Enterobacterales</taxon>
        <taxon>Yersiniaceae</taxon>
        <taxon>Serratia</taxon>
    </lineage>
</organism>
<dbReference type="PANTHER" id="PTHR40074">
    <property type="entry name" value="O-ACETYLTRANSFERASE WECH"/>
    <property type="match status" value="1"/>
</dbReference>
<keyword evidence="4 7" id="KW-0812">Transmembrane</keyword>
<dbReference type="Proteomes" id="UP000185770">
    <property type="component" value="Unassembled WGS sequence"/>
</dbReference>
<dbReference type="RefSeq" id="WP_073528681.1">
    <property type="nucleotide sequence ID" value="NZ_MJAO01000001.1"/>
</dbReference>
<dbReference type="PANTHER" id="PTHR40074:SF2">
    <property type="entry name" value="O-ACETYLTRANSFERASE WECH"/>
    <property type="match status" value="1"/>
</dbReference>
<feature type="transmembrane region" description="Helical" evidence="7">
    <location>
        <begin position="43"/>
        <end position="64"/>
    </location>
</feature>
<dbReference type="AlphaFoldDB" id="A0A1Q4P647"/>
<feature type="transmembrane region" description="Helical" evidence="7">
    <location>
        <begin position="84"/>
        <end position="105"/>
    </location>
</feature>
<dbReference type="GO" id="GO:0016413">
    <property type="term" value="F:O-acetyltransferase activity"/>
    <property type="evidence" value="ECO:0007669"/>
    <property type="project" value="TreeGrafter"/>
</dbReference>
<sequence>MENNNRLLWMDTLRGLSILLVVMLHNAYSLAGGASHIGTVSDFINTNVIPMRMEIMFFLSGIFVNHSLQKGKKAYLTGKLKNILYPFLIWVAIYGALRIIFSGMVNNPASPLSVIYTQLTGGGDITWFLWTLMAFFLLVIPLRKVNVIVVLALCIAAYYLLPLREEDLYSGYNPYHLRYAAYYFLFFYLGDFMSRKNFNIIGSLENRLIVFLAFSAWGILMLTVYFKHHDNILMIPLTLLSIVALIYMTKYINNRAINFIGQNSIVFYLTHYLIIQFSSKMIKVDQDNALLGDIKYLITLGLALGIPYIIARYRNAFSLLSLPYAYPKRPKQQTG</sequence>
<dbReference type="GO" id="GO:0009246">
    <property type="term" value="P:enterobacterial common antigen biosynthetic process"/>
    <property type="evidence" value="ECO:0007669"/>
    <property type="project" value="TreeGrafter"/>
</dbReference>
<comment type="similarity">
    <text evidence="2">Belongs to the acyltransferase 3 family.</text>
</comment>
<feature type="domain" description="Acyltransferase 3" evidence="8">
    <location>
        <begin position="8"/>
        <end position="311"/>
    </location>
</feature>
<comment type="subcellular location">
    <subcellularLocation>
        <location evidence="1">Cell membrane</location>
        <topology evidence="1">Multi-pass membrane protein</topology>
    </subcellularLocation>
</comment>
<dbReference type="EMBL" id="MJAO01000001">
    <property type="protein sequence ID" value="OKB68596.1"/>
    <property type="molecule type" value="Genomic_DNA"/>
</dbReference>
<dbReference type="OrthoDB" id="9814956at2"/>
<evidence type="ECO:0000256" key="2">
    <source>
        <dbReference type="ARBA" id="ARBA00007400"/>
    </source>
</evidence>
<evidence type="ECO:0000256" key="1">
    <source>
        <dbReference type="ARBA" id="ARBA00004651"/>
    </source>
</evidence>
<evidence type="ECO:0000256" key="6">
    <source>
        <dbReference type="ARBA" id="ARBA00023136"/>
    </source>
</evidence>